<organism evidence="3 4">
    <name type="scientific">Acrodontium crateriforme</name>
    <dbReference type="NCBI Taxonomy" id="150365"/>
    <lineage>
        <taxon>Eukaryota</taxon>
        <taxon>Fungi</taxon>
        <taxon>Dikarya</taxon>
        <taxon>Ascomycota</taxon>
        <taxon>Pezizomycotina</taxon>
        <taxon>Dothideomycetes</taxon>
        <taxon>Dothideomycetidae</taxon>
        <taxon>Mycosphaerellales</taxon>
        <taxon>Teratosphaeriaceae</taxon>
        <taxon>Acrodontium</taxon>
    </lineage>
</organism>
<dbReference type="AlphaFoldDB" id="A0AAQ3R9Z9"/>
<evidence type="ECO:0000313" key="3">
    <source>
        <dbReference type="EMBL" id="WPG98542.1"/>
    </source>
</evidence>
<dbReference type="InterPro" id="IPR051091">
    <property type="entry name" value="O-Glucosyltr/Glycosyltrsf_90"/>
</dbReference>
<keyword evidence="4" id="KW-1185">Reference proteome</keyword>
<dbReference type="PANTHER" id="PTHR12203">
    <property type="entry name" value="KDEL LYS-ASP-GLU-LEU CONTAINING - RELATED"/>
    <property type="match status" value="1"/>
</dbReference>
<protein>
    <submittedName>
        <fullName evidence="3">Kdel motif-containing protein 1</fullName>
    </submittedName>
</protein>
<proteinExistence type="predicted"/>
<sequence length="479" mass="55480">MAAFELHRQPASNTMSMRQMARPRIIILLSVALLVLGFWRLSSDWDNAQITYETDKTRLSGSSASYTPKTTKGSHSTSGWKWNADRDRSDHSLTLDQCHSAFPELYTEIDRSADYWRKFLNGKKIGPEHIDLGWSGDGGLQCMIYNQQLYITFSRGLNHFQHWKERSHGTLHQIHRAILASREPIPNIEFSIKINDRIEFTERMPKSENSTVWAFSRNMSDPITEQIWLVPDFNWWEYPRVMGSFADFQRQALELDRDGWNAKRDQLVWRGTTSFNAPLRQALINQSDSQPWSDVHKVDEDSTAGDAAKFRITMPDHCKYKYAVHTEGTTWSGRLKYLLSCHLVVVAHPLTWHTHLYHLLKHDGPNQNYVQVAGDFANLREQMEDLVANPKKGKIIADNAAATFRDKYGTPAAQTCYWRQLFHTWSKVAYEPDPYEGITGSDGKVHKQWRGMTYEQYMIWFCNVPDDSKPGDDCYHTYG</sequence>
<dbReference type="InterPro" id="IPR006598">
    <property type="entry name" value="CAP10"/>
</dbReference>
<dbReference type="EMBL" id="CP138581">
    <property type="protein sequence ID" value="WPG98542.1"/>
    <property type="molecule type" value="Genomic_DNA"/>
</dbReference>
<gene>
    <name evidence="3" type="ORF">R9X50_00133400</name>
</gene>
<feature type="domain" description="Glycosyl transferase CAP10" evidence="2">
    <location>
        <begin position="184"/>
        <end position="432"/>
    </location>
</feature>
<dbReference type="Pfam" id="PF05686">
    <property type="entry name" value="Glyco_transf_90"/>
    <property type="match status" value="1"/>
</dbReference>
<reference evidence="3 4" key="1">
    <citation type="submission" date="2023-11" db="EMBL/GenBank/DDBJ databases">
        <title>An acidophilic fungus is an integral part of prey digestion in a carnivorous sundew plant.</title>
        <authorList>
            <person name="Tsai I.J."/>
        </authorList>
    </citation>
    <scope>NUCLEOTIDE SEQUENCE [LARGE SCALE GENOMIC DNA]</scope>
    <source>
        <strain evidence="3">169a</strain>
    </source>
</reference>
<feature type="region of interest" description="Disordered" evidence="1">
    <location>
        <begin position="59"/>
        <end position="81"/>
    </location>
</feature>
<evidence type="ECO:0000256" key="1">
    <source>
        <dbReference type="SAM" id="MobiDB-lite"/>
    </source>
</evidence>
<evidence type="ECO:0000313" key="4">
    <source>
        <dbReference type="Proteomes" id="UP001303373"/>
    </source>
</evidence>
<evidence type="ECO:0000259" key="2">
    <source>
        <dbReference type="SMART" id="SM00672"/>
    </source>
</evidence>
<accession>A0AAQ3R9Z9</accession>
<dbReference type="SMART" id="SM00672">
    <property type="entry name" value="CAP10"/>
    <property type="match status" value="1"/>
</dbReference>
<feature type="compositionally biased region" description="Polar residues" evidence="1">
    <location>
        <begin position="59"/>
        <end position="80"/>
    </location>
</feature>
<dbReference type="PANTHER" id="PTHR12203:SF107">
    <property type="entry name" value="GLYCOSYL TRANSFERASE CAP10 DOMAIN-CONTAINING PROTEIN"/>
    <property type="match status" value="1"/>
</dbReference>
<name>A0AAQ3R9Z9_9PEZI</name>
<dbReference type="Proteomes" id="UP001303373">
    <property type="component" value="Chromosome 2"/>
</dbReference>